<keyword evidence="2" id="KW-0560">Oxidoreductase</keyword>
<dbReference type="OrthoDB" id="9804907at2"/>
<dbReference type="InterPro" id="IPR029068">
    <property type="entry name" value="Glyas_Bleomycin-R_OHBP_Dase"/>
</dbReference>
<feature type="domain" description="VOC" evidence="1">
    <location>
        <begin position="5"/>
        <end position="125"/>
    </location>
</feature>
<evidence type="ECO:0000259" key="1">
    <source>
        <dbReference type="PROSITE" id="PS51819"/>
    </source>
</evidence>
<dbReference type="Pfam" id="PF00903">
    <property type="entry name" value="Glyoxalase"/>
    <property type="match status" value="1"/>
</dbReference>
<evidence type="ECO:0000313" key="2">
    <source>
        <dbReference type="EMBL" id="SDA95010.1"/>
    </source>
</evidence>
<reference evidence="2 3" key="1">
    <citation type="submission" date="2016-10" db="EMBL/GenBank/DDBJ databases">
        <authorList>
            <person name="de Groot N.N."/>
        </authorList>
    </citation>
    <scope>NUCLEOTIDE SEQUENCE [LARGE SCALE GENOMIC DNA]</scope>
    <source>
        <strain evidence="2 3">CGMCC 1.12097</strain>
    </source>
</reference>
<dbReference type="Gene3D" id="3.10.180.10">
    <property type="entry name" value="2,3-Dihydroxybiphenyl 1,2-Dioxygenase, domain 1"/>
    <property type="match status" value="1"/>
</dbReference>
<dbReference type="EMBL" id="FMXM01000021">
    <property type="protein sequence ID" value="SDA95010.1"/>
    <property type="molecule type" value="Genomic_DNA"/>
</dbReference>
<protein>
    <submittedName>
        <fullName evidence="2">Catechol 2,3-dioxygenase</fullName>
    </submittedName>
</protein>
<dbReference type="AlphaFoldDB" id="A0A1G5ZKB9"/>
<dbReference type="SUPFAM" id="SSF54593">
    <property type="entry name" value="Glyoxalase/Bleomycin resistance protein/Dihydroxybiphenyl dioxygenase"/>
    <property type="match status" value="1"/>
</dbReference>
<keyword evidence="2" id="KW-0223">Dioxygenase</keyword>
<proteinExistence type="predicted"/>
<dbReference type="Proteomes" id="UP000198588">
    <property type="component" value="Unassembled WGS sequence"/>
</dbReference>
<dbReference type="InterPro" id="IPR004360">
    <property type="entry name" value="Glyas_Fos-R_dOase_dom"/>
</dbReference>
<sequence>MLANSNATANLAVKDLARAKAFYEGTLGLKQVDEMGGELIVYKSGDTVINVYRSQFAGTNKATAVTWTVGGQIETVVKSLKSKGVAFEHYEMPGLTIEGDIHVGDGMKVAWFKDPDGNILNLVNR</sequence>
<dbReference type="PROSITE" id="PS51819">
    <property type="entry name" value="VOC"/>
    <property type="match status" value="1"/>
</dbReference>
<gene>
    <name evidence="2" type="ORF">SAMN02927914_05307</name>
</gene>
<dbReference type="InterPro" id="IPR037523">
    <property type="entry name" value="VOC_core"/>
</dbReference>
<name>A0A1G5ZKB9_9HYPH</name>
<organism evidence="2 3">
    <name type="scientific">Mesorhizobium qingshengii</name>
    <dbReference type="NCBI Taxonomy" id="1165689"/>
    <lineage>
        <taxon>Bacteria</taxon>
        <taxon>Pseudomonadati</taxon>
        <taxon>Pseudomonadota</taxon>
        <taxon>Alphaproteobacteria</taxon>
        <taxon>Hyphomicrobiales</taxon>
        <taxon>Phyllobacteriaceae</taxon>
        <taxon>Mesorhizobium</taxon>
    </lineage>
</organism>
<dbReference type="STRING" id="1165689.SAMN02927914_05307"/>
<dbReference type="RefSeq" id="WP_091584417.1">
    <property type="nucleotide sequence ID" value="NZ_FMXM01000021.1"/>
</dbReference>
<accession>A0A1G5ZKB9</accession>
<evidence type="ECO:0000313" key="3">
    <source>
        <dbReference type="Proteomes" id="UP000198588"/>
    </source>
</evidence>
<dbReference type="GO" id="GO:0051213">
    <property type="term" value="F:dioxygenase activity"/>
    <property type="evidence" value="ECO:0007669"/>
    <property type="project" value="UniProtKB-KW"/>
</dbReference>